<organism evidence="1 2">
    <name type="scientific">Candidatus Syntrophosphaera thermopropionivorans</name>
    <dbReference type="NCBI Taxonomy" id="2593015"/>
    <lineage>
        <taxon>Bacteria</taxon>
        <taxon>Pseudomonadati</taxon>
        <taxon>Candidatus Cloacimonadota</taxon>
        <taxon>Candidatus Cloacimonadia</taxon>
        <taxon>Candidatus Cloacimonadales</taxon>
        <taxon>Candidatus Cloacimonadaceae</taxon>
        <taxon>Candidatus Syntrophosphaera</taxon>
    </lineage>
</organism>
<dbReference type="EMBL" id="SMOG01000003">
    <property type="protein sequence ID" value="TDF73837.1"/>
    <property type="molecule type" value="Genomic_DNA"/>
</dbReference>
<comment type="caution">
    <text evidence="1">The sequence shown here is derived from an EMBL/GenBank/DDBJ whole genome shotgun (WGS) entry which is preliminary data.</text>
</comment>
<evidence type="ECO:0000313" key="1">
    <source>
        <dbReference type="EMBL" id="TDF73837.1"/>
    </source>
</evidence>
<gene>
    <name evidence="1" type="primary">dnaJ</name>
    <name evidence="1" type="ORF">E0946_02135</name>
</gene>
<keyword evidence="2" id="KW-1185">Reference proteome</keyword>
<dbReference type="Proteomes" id="UP000294588">
    <property type="component" value="Unassembled WGS sequence"/>
</dbReference>
<sequence length="385" mass="43184">MAKRDYYEVLGVSRDASEDEIKKAYRKLAMKYHPDKNPDNKEAEEKFKEASEAYEVLSDKEKRQLYDQYGHAGIDQQFGNGGFSWNDFSHFDDISDLFGGGFSSIFDTLFGGGFSSRNRESQRYSNQGENIQIDLALTLKEIALGTEKKVRITVKDICDQCRGTGSADGKAETCPQCHGTGQVRTVRQSLFGQMQSISECPSCRGEGKIIRNKCPKCMGEGRISKNKEINVKIPAGVEENQVIRLRGQGNVGPRNGSYGDILVVIHEKPDELFERDGNNIILELPITVTQAVLGDEVIVPTLTGTAKMKIPPGTQSGRIFRLRGQGIKGLNSYSRGDLLVKIKVVVPTKLSREEMELYNRLKEFDKKRELKPGKSFKEKLRGFFF</sequence>
<protein>
    <submittedName>
        <fullName evidence="1">Molecular chaperone DnaJ</fullName>
    </submittedName>
</protein>
<evidence type="ECO:0000313" key="2">
    <source>
        <dbReference type="Proteomes" id="UP000294588"/>
    </source>
</evidence>
<name>A0AC61QK43_9BACT</name>
<proteinExistence type="predicted"/>
<accession>A0AC61QK43</accession>
<reference evidence="1" key="1">
    <citation type="submission" date="2019-03" db="EMBL/GenBank/DDBJ databases">
        <title>Candidatus Syntrophosphaera thermopropionivorans: a novel player in syntrophic propionate oxidation during anaerobic digestion.</title>
        <authorList>
            <person name="Dyksma S."/>
        </authorList>
    </citation>
    <scope>NUCLEOTIDE SEQUENCE</scope>
    <source>
        <strain evidence="1">W5</strain>
    </source>
</reference>